<gene>
    <name evidence="2" type="ORF">SCD90_14865</name>
</gene>
<dbReference type="Pfam" id="PF09413">
    <property type="entry name" value="DUF2007"/>
    <property type="match status" value="1"/>
</dbReference>
<comment type="caution">
    <text evidence="2">The sequence shown here is derived from an EMBL/GenBank/DDBJ whole genome shotgun (WGS) entry which is preliminary data.</text>
</comment>
<keyword evidence="3" id="KW-1185">Reference proteome</keyword>
<evidence type="ECO:0000313" key="3">
    <source>
        <dbReference type="Proteomes" id="UP001274321"/>
    </source>
</evidence>
<name>A0ABU4RR75_9HYPH</name>
<dbReference type="Proteomes" id="UP001274321">
    <property type="component" value="Unassembled WGS sequence"/>
</dbReference>
<sequence length="74" mass="8259">MKELLRANDMVLISFACSLLEGEGVEHVLLDTNMSVLDGSIGAIPRRLLVGDEDHDRARRILSEHGLRHELRPA</sequence>
<proteinExistence type="predicted"/>
<dbReference type="Gene3D" id="3.30.70.790">
    <property type="entry name" value="UreE, C-terminal domain"/>
    <property type="match status" value="1"/>
</dbReference>
<protein>
    <submittedName>
        <fullName evidence="2">DUF2007 domain-containing protein</fullName>
    </submittedName>
</protein>
<evidence type="ECO:0000259" key="1">
    <source>
        <dbReference type="Pfam" id="PF09413"/>
    </source>
</evidence>
<reference evidence="2 3" key="1">
    <citation type="submission" date="2023-11" db="EMBL/GenBank/DDBJ databases">
        <authorList>
            <person name="Bao R."/>
        </authorList>
    </citation>
    <scope>NUCLEOTIDE SEQUENCE [LARGE SCALE GENOMIC DNA]</scope>
    <source>
        <strain evidence="2 3">PJ23</strain>
    </source>
</reference>
<accession>A0ABU4RR75</accession>
<evidence type="ECO:0000313" key="2">
    <source>
        <dbReference type="EMBL" id="MDX6807352.1"/>
    </source>
</evidence>
<dbReference type="InterPro" id="IPR018551">
    <property type="entry name" value="DUF2007"/>
</dbReference>
<organism evidence="2 3">
    <name type="scientific">Terrihabitans rhizophilus</name>
    <dbReference type="NCBI Taxonomy" id="3092662"/>
    <lineage>
        <taxon>Bacteria</taxon>
        <taxon>Pseudomonadati</taxon>
        <taxon>Pseudomonadota</taxon>
        <taxon>Alphaproteobacteria</taxon>
        <taxon>Hyphomicrobiales</taxon>
        <taxon>Terrihabitans</taxon>
    </lineage>
</organism>
<dbReference type="EMBL" id="JAXAFJ010000011">
    <property type="protein sequence ID" value="MDX6807352.1"/>
    <property type="molecule type" value="Genomic_DNA"/>
</dbReference>
<feature type="domain" description="DUF2007" evidence="1">
    <location>
        <begin position="1"/>
        <end position="64"/>
    </location>
</feature>
<dbReference type="SUPFAM" id="SSF54913">
    <property type="entry name" value="GlnB-like"/>
    <property type="match status" value="1"/>
</dbReference>
<dbReference type="InterPro" id="IPR011322">
    <property type="entry name" value="N-reg_PII-like_a/b"/>
</dbReference>
<dbReference type="RefSeq" id="WP_319845479.1">
    <property type="nucleotide sequence ID" value="NZ_JAXAFJ010000011.1"/>
</dbReference>